<reference evidence="13" key="2">
    <citation type="submission" date="2025-08" db="UniProtKB">
        <authorList>
            <consortium name="RefSeq"/>
        </authorList>
    </citation>
    <scope>IDENTIFICATION</scope>
    <source>
        <tissue evidence="13">Young leaves</tissue>
    </source>
</reference>
<keyword evidence="2" id="KW-0479">Metal-binding</keyword>
<comment type="subcellular location">
    <subcellularLocation>
        <location evidence="1">Nucleus</location>
    </subcellularLocation>
</comment>
<evidence type="ECO:0000256" key="2">
    <source>
        <dbReference type="ARBA" id="ARBA00022723"/>
    </source>
</evidence>
<evidence type="ECO:0000256" key="8">
    <source>
        <dbReference type="ARBA" id="ARBA00023242"/>
    </source>
</evidence>
<evidence type="ECO:0000313" key="13">
    <source>
        <dbReference type="RefSeq" id="XP_008787454.2"/>
    </source>
</evidence>
<dbReference type="Pfam" id="PF13912">
    <property type="entry name" value="zf-C2H2_6"/>
    <property type="match status" value="2"/>
</dbReference>
<evidence type="ECO:0000256" key="4">
    <source>
        <dbReference type="ARBA" id="ARBA00022771"/>
    </source>
</evidence>
<accession>A0A8B7BXL4</accession>
<dbReference type="GO" id="GO:0008270">
    <property type="term" value="F:zinc ion binding"/>
    <property type="evidence" value="ECO:0007669"/>
    <property type="project" value="UniProtKB-KW"/>
</dbReference>
<dbReference type="GO" id="GO:0005634">
    <property type="term" value="C:nucleus"/>
    <property type="evidence" value="ECO:0007669"/>
    <property type="project" value="UniProtKB-SubCell"/>
</dbReference>
<keyword evidence="8" id="KW-0539">Nucleus</keyword>
<organism evidence="12 13">
    <name type="scientific">Phoenix dactylifera</name>
    <name type="common">Date palm</name>
    <dbReference type="NCBI Taxonomy" id="42345"/>
    <lineage>
        <taxon>Eukaryota</taxon>
        <taxon>Viridiplantae</taxon>
        <taxon>Streptophyta</taxon>
        <taxon>Embryophyta</taxon>
        <taxon>Tracheophyta</taxon>
        <taxon>Spermatophyta</taxon>
        <taxon>Magnoliopsida</taxon>
        <taxon>Liliopsida</taxon>
        <taxon>Arecaceae</taxon>
        <taxon>Coryphoideae</taxon>
        <taxon>Phoeniceae</taxon>
        <taxon>Phoenix</taxon>
    </lineage>
</organism>
<dbReference type="InterPro" id="IPR013087">
    <property type="entry name" value="Znf_C2H2_type"/>
</dbReference>
<feature type="region of interest" description="Disordered" evidence="10">
    <location>
        <begin position="216"/>
        <end position="238"/>
    </location>
</feature>
<feature type="compositionally biased region" description="Basic residues" evidence="10">
    <location>
        <begin position="21"/>
        <end position="31"/>
    </location>
</feature>
<dbReference type="RefSeq" id="XP_008787454.2">
    <property type="nucleotide sequence ID" value="XM_008789232.4"/>
</dbReference>
<dbReference type="OrthoDB" id="6077919at2759"/>
<evidence type="ECO:0000256" key="6">
    <source>
        <dbReference type="ARBA" id="ARBA00023015"/>
    </source>
</evidence>
<evidence type="ECO:0000256" key="5">
    <source>
        <dbReference type="ARBA" id="ARBA00022833"/>
    </source>
</evidence>
<dbReference type="SUPFAM" id="SSF57667">
    <property type="entry name" value="beta-beta-alpha zinc fingers"/>
    <property type="match status" value="1"/>
</dbReference>
<dbReference type="PROSITE" id="PS00028">
    <property type="entry name" value="ZINC_FINGER_C2H2_1"/>
    <property type="match status" value="2"/>
</dbReference>
<keyword evidence="12" id="KW-1185">Reference proteome</keyword>
<dbReference type="InterPro" id="IPR036236">
    <property type="entry name" value="Znf_C2H2_sf"/>
</dbReference>
<evidence type="ECO:0000256" key="9">
    <source>
        <dbReference type="PROSITE-ProRule" id="PRU00042"/>
    </source>
</evidence>
<evidence type="ECO:0000313" key="12">
    <source>
        <dbReference type="Proteomes" id="UP000228380"/>
    </source>
</evidence>
<evidence type="ECO:0000256" key="3">
    <source>
        <dbReference type="ARBA" id="ARBA00022737"/>
    </source>
</evidence>
<dbReference type="PROSITE" id="PS50157">
    <property type="entry name" value="ZINC_FINGER_C2H2_2"/>
    <property type="match status" value="2"/>
</dbReference>
<feature type="region of interest" description="Disordered" evidence="10">
    <location>
        <begin position="76"/>
        <end position="108"/>
    </location>
</feature>
<keyword evidence="4 9" id="KW-0863">Zinc-finger</keyword>
<protein>
    <submittedName>
        <fullName evidence="13">Zinc finger protein ZAT5</fullName>
    </submittedName>
</protein>
<evidence type="ECO:0000256" key="10">
    <source>
        <dbReference type="SAM" id="MobiDB-lite"/>
    </source>
</evidence>
<dbReference type="PANTHER" id="PTHR26374">
    <property type="entry name" value="ZINC FINGER PROTEIN ZAT5"/>
    <property type="match status" value="1"/>
</dbReference>
<keyword evidence="7" id="KW-0804">Transcription</keyword>
<reference evidence="12" key="1">
    <citation type="journal article" date="2019" name="Nat. Commun.">
        <title>Genome-wide association mapping of date palm fruit traits.</title>
        <authorList>
            <person name="Hazzouri K.M."/>
            <person name="Gros-Balthazard M."/>
            <person name="Flowers J.M."/>
            <person name="Copetti D."/>
            <person name="Lemansour A."/>
            <person name="Lebrun M."/>
            <person name="Masmoudi K."/>
            <person name="Ferrand S."/>
            <person name="Dhar M.I."/>
            <person name="Fresquez Z.A."/>
            <person name="Rosas U."/>
            <person name="Zhang J."/>
            <person name="Talag J."/>
            <person name="Lee S."/>
            <person name="Kudrna D."/>
            <person name="Powell R.F."/>
            <person name="Leitch I.J."/>
            <person name="Krueger R.R."/>
            <person name="Wing R.A."/>
            <person name="Amiri K.M.A."/>
            <person name="Purugganan M.D."/>
        </authorList>
    </citation>
    <scope>NUCLEOTIDE SEQUENCE [LARGE SCALE GENOMIC DNA]</scope>
    <source>
        <strain evidence="12">cv. Khalas</strain>
    </source>
</reference>
<dbReference type="SMART" id="SM00355">
    <property type="entry name" value="ZnF_C2H2"/>
    <property type="match status" value="2"/>
</dbReference>
<dbReference type="KEGG" id="pda:103705501"/>
<dbReference type="PANTHER" id="PTHR26374:SF466">
    <property type="entry name" value="OS09G0122000 PROTEIN"/>
    <property type="match status" value="1"/>
</dbReference>
<dbReference type="AlphaFoldDB" id="A0A8B7BXL4"/>
<feature type="region of interest" description="Disordered" evidence="10">
    <location>
        <begin position="1"/>
        <end position="57"/>
    </location>
</feature>
<dbReference type="Gene3D" id="3.30.160.60">
    <property type="entry name" value="Classic Zinc Finger"/>
    <property type="match status" value="1"/>
</dbReference>
<dbReference type="Proteomes" id="UP000228380">
    <property type="component" value="Chromosome 17"/>
</dbReference>
<feature type="domain" description="C2H2-type" evidence="11">
    <location>
        <begin position="123"/>
        <end position="150"/>
    </location>
</feature>
<evidence type="ECO:0000256" key="1">
    <source>
        <dbReference type="ARBA" id="ARBA00004123"/>
    </source>
</evidence>
<sequence>METPEEAVFSNNDTECTHAVVKGKRTKRQKLHLPPSPAAAGAASSTSSAEFSGTTTEEEEDMANCLILLAQGRALDTGPKPQIPREEGAADPANSNGATEKFTSRRFAETTTTTNGKAGFYVYECKTCSKCFPSFQALGGHRASHKKPKLAIPTTGTEDKKAAVVIDGDSLQISMNSFSKSIMAATNANSNSTSNSKPKVHECSICGSEFSSGQALGGHMRRHRPLSIPETSETKKERNVLSLDLNLPAPSDDDRGEFPKSPSDVVAFPFESKQPLVFSASALVDCHY</sequence>
<evidence type="ECO:0000256" key="7">
    <source>
        <dbReference type="ARBA" id="ARBA00023163"/>
    </source>
</evidence>
<evidence type="ECO:0000259" key="11">
    <source>
        <dbReference type="PROSITE" id="PS50157"/>
    </source>
</evidence>
<keyword evidence="6" id="KW-0805">Transcription regulation</keyword>
<feature type="compositionally biased region" description="Low complexity" evidence="10">
    <location>
        <begin position="38"/>
        <end position="55"/>
    </location>
</feature>
<dbReference type="GeneID" id="103705501"/>
<feature type="domain" description="C2H2-type" evidence="11">
    <location>
        <begin position="201"/>
        <end position="223"/>
    </location>
</feature>
<keyword evidence="3" id="KW-0677">Repeat</keyword>
<keyword evidence="5" id="KW-0862">Zinc</keyword>
<proteinExistence type="predicted"/>
<name>A0A8B7BXL4_PHODC</name>
<gene>
    <name evidence="13" type="primary">LOC103705501</name>
</gene>